<name>A0AAU7PFF3_9VIRU</name>
<organism evidence="1">
    <name type="scientific">Burkholderia phage vB_BgluM-SURPRISE13</name>
    <dbReference type="NCBI Taxonomy" id="3159457"/>
    <lineage>
        <taxon>Viruses</taxon>
    </lineage>
</organism>
<dbReference type="EMBL" id="PP856017">
    <property type="protein sequence ID" value="XBS47737.1"/>
    <property type="molecule type" value="Genomic_DNA"/>
</dbReference>
<gene>
    <name evidence="1" type="ORF">SURPRISE13_169</name>
</gene>
<accession>A0AAU7PFF3</accession>
<reference evidence="1" key="1">
    <citation type="submission" date="2024-05" db="EMBL/GenBank/DDBJ databases">
        <title>Isolation and characterization of the novel Burkholderia jumbo bacteriophage Surprise13.</title>
        <authorList>
            <person name="Supina B.S.I."/>
            <person name="Dennis J."/>
        </authorList>
    </citation>
    <scope>NUCLEOTIDE SEQUENCE</scope>
</reference>
<proteinExistence type="predicted"/>
<protein>
    <submittedName>
        <fullName evidence="1">Uncharacterized protein</fullName>
    </submittedName>
</protein>
<sequence>MKVLSKEEFAALSLGDQAHYLADAGFLTNGGPTQRHTLIEVLSSEILENEYKEYVEGEKSHSDSWYTHAYWLAHVILKFTPSQCHDLLGPRYLIS</sequence>
<evidence type="ECO:0000313" key="1">
    <source>
        <dbReference type="EMBL" id="XBS47737.1"/>
    </source>
</evidence>